<evidence type="ECO:0000256" key="10">
    <source>
        <dbReference type="SAM" id="Phobius"/>
    </source>
</evidence>
<dbReference type="Proteomes" id="UP000316726">
    <property type="component" value="Chromosome 4"/>
</dbReference>
<keyword evidence="7" id="KW-0869">Chloride channel</keyword>
<feature type="transmembrane region" description="Helical" evidence="10">
    <location>
        <begin position="406"/>
        <end position="424"/>
    </location>
</feature>
<feature type="transmembrane region" description="Helical" evidence="10">
    <location>
        <begin position="235"/>
        <end position="252"/>
    </location>
</feature>
<dbReference type="OrthoDB" id="4564at2759"/>
<sequence length="573" mass="59441">MVMTVGDEMRGREQGKEDLILEPDSKVLFVACLTGLWTGSGVVALNRAIHAVEDATDALGDALPGPGALLVPVIGGVTVSLIQVLMNGREGLAGKMRAVLDPVLAAVTLGTGFSLGPEGPSVEIGKSLAKTFRRRAIPERCFTALLAAGSAAGISAGFNAPISGVFFALETVLERETSQARKAKAGDAPPPPKEALDLAVVTLASVLAAIVSQIGLGAEPAMSIPEYRLGTYVDFPLYLVLGFLSGGVSVAFTKSVSWFDESLASRDIPREALPVFGGIAMGLIACYVSPEVTYQGFENFNKILSDTGSFTIPALGVICLSKIVATSISKASGLVGGIYAPTLFLGAATGSLYGKLLDNVFVGTPLENLVAGQESFALVGMASTLSAVCRVPLTSTLLLFELTRDYSLILPTLGGVALSFLFVSSSEGSSLFSSPARPGELPAASGDAVIAAAPASVPGLVVVGEDVEAAELLGLLEDCSRPYFVQYRGGGNGGGQRTPRRIVTSARVREALVEATGPMDRAEVEEILAQWGTEIFQVVSQEDEIGSLLTSEPSDELFLVVDQSSNPVGILQK</sequence>
<dbReference type="PANTHER" id="PTHR43427">
    <property type="entry name" value="CHLORIDE CHANNEL PROTEIN CLC-E"/>
    <property type="match status" value="1"/>
</dbReference>
<keyword evidence="5" id="KW-0406">Ion transport</keyword>
<feature type="transmembrane region" description="Helical" evidence="10">
    <location>
        <begin position="272"/>
        <end position="290"/>
    </location>
</feature>
<organism evidence="11 12">
    <name type="scientific">Chloropicon primus</name>
    <dbReference type="NCBI Taxonomy" id="1764295"/>
    <lineage>
        <taxon>Eukaryota</taxon>
        <taxon>Viridiplantae</taxon>
        <taxon>Chlorophyta</taxon>
        <taxon>Chloropicophyceae</taxon>
        <taxon>Chloropicales</taxon>
        <taxon>Chloropicaceae</taxon>
        <taxon>Chloropicon</taxon>
    </lineage>
</organism>
<feature type="transmembrane region" description="Helical" evidence="10">
    <location>
        <begin position="335"/>
        <end position="356"/>
    </location>
</feature>
<keyword evidence="12" id="KW-1185">Reference proteome</keyword>
<evidence type="ECO:0000313" key="12">
    <source>
        <dbReference type="Proteomes" id="UP000316726"/>
    </source>
</evidence>
<keyword evidence="4 10" id="KW-1133">Transmembrane helix</keyword>
<gene>
    <name evidence="11" type="ORF">A3770_04p30450</name>
</gene>
<comment type="subcellular location">
    <subcellularLocation>
        <location evidence="1">Membrane</location>
        <topology evidence="1">Multi-pass membrane protein</topology>
    </subcellularLocation>
</comment>
<feature type="transmembrane region" description="Helical" evidence="10">
    <location>
        <begin position="310"/>
        <end position="328"/>
    </location>
</feature>
<evidence type="ECO:0000256" key="9">
    <source>
        <dbReference type="ARBA" id="ARBA00023303"/>
    </source>
</evidence>
<dbReference type="PRINTS" id="PR00762">
    <property type="entry name" value="CLCHANNEL"/>
</dbReference>
<feature type="transmembrane region" description="Helical" evidence="10">
    <location>
        <begin position="142"/>
        <end position="173"/>
    </location>
</feature>
<keyword evidence="6 10" id="KW-0472">Membrane</keyword>
<evidence type="ECO:0000256" key="6">
    <source>
        <dbReference type="ARBA" id="ARBA00023136"/>
    </source>
</evidence>
<keyword evidence="3 10" id="KW-0812">Transmembrane</keyword>
<keyword evidence="9" id="KW-0407">Ion channel</keyword>
<accession>A0A5B8MJC3</accession>
<dbReference type="GO" id="GO:0005254">
    <property type="term" value="F:chloride channel activity"/>
    <property type="evidence" value="ECO:0007669"/>
    <property type="project" value="UniProtKB-KW"/>
</dbReference>
<name>A0A5B8MJC3_9CHLO</name>
<feature type="transmembrane region" description="Helical" evidence="10">
    <location>
        <begin position="69"/>
        <end position="86"/>
    </location>
</feature>
<evidence type="ECO:0000256" key="4">
    <source>
        <dbReference type="ARBA" id="ARBA00022989"/>
    </source>
</evidence>
<evidence type="ECO:0000256" key="2">
    <source>
        <dbReference type="ARBA" id="ARBA00022448"/>
    </source>
</evidence>
<evidence type="ECO:0000313" key="11">
    <source>
        <dbReference type="EMBL" id="QDZ20527.1"/>
    </source>
</evidence>
<evidence type="ECO:0000256" key="1">
    <source>
        <dbReference type="ARBA" id="ARBA00004141"/>
    </source>
</evidence>
<evidence type="ECO:0000256" key="8">
    <source>
        <dbReference type="ARBA" id="ARBA00023214"/>
    </source>
</evidence>
<keyword evidence="8" id="KW-0868">Chloride</keyword>
<dbReference type="SUPFAM" id="SSF81340">
    <property type="entry name" value="Clc chloride channel"/>
    <property type="match status" value="1"/>
</dbReference>
<feature type="transmembrane region" description="Helical" evidence="10">
    <location>
        <begin position="376"/>
        <end position="399"/>
    </location>
</feature>
<evidence type="ECO:0000256" key="5">
    <source>
        <dbReference type="ARBA" id="ARBA00023065"/>
    </source>
</evidence>
<dbReference type="CDD" id="cd00400">
    <property type="entry name" value="Voltage_gated_ClC"/>
    <property type="match status" value="1"/>
</dbReference>
<evidence type="ECO:0000256" key="7">
    <source>
        <dbReference type="ARBA" id="ARBA00023173"/>
    </source>
</evidence>
<dbReference type="AlphaFoldDB" id="A0A5B8MJC3"/>
<evidence type="ECO:0000256" key="3">
    <source>
        <dbReference type="ARBA" id="ARBA00022692"/>
    </source>
</evidence>
<dbReference type="STRING" id="1764295.A0A5B8MJC3"/>
<dbReference type="EMBL" id="CP031037">
    <property type="protein sequence ID" value="QDZ20527.1"/>
    <property type="molecule type" value="Genomic_DNA"/>
</dbReference>
<dbReference type="GO" id="GO:0034707">
    <property type="term" value="C:chloride channel complex"/>
    <property type="evidence" value="ECO:0007669"/>
    <property type="project" value="UniProtKB-KW"/>
</dbReference>
<dbReference type="Gene3D" id="1.10.3080.10">
    <property type="entry name" value="Clc chloride channel"/>
    <property type="match status" value="1"/>
</dbReference>
<protein>
    <submittedName>
        <fullName evidence="11">Chloride channel protein</fullName>
    </submittedName>
</protein>
<dbReference type="InterPro" id="IPR050368">
    <property type="entry name" value="ClC-type_chloride_channel"/>
</dbReference>
<dbReference type="Pfam" id="PF00654">
    <property type="entry name" value="Voltage_CLC"/>
    <property type="match status" value="1"/>
</dbReference>
<proteinExistence type="predicted"/>
<keyword evidence="2" id="KW-0813">Transport</keyword>
<dbReference type="InterPro" id="IPR014743">
    <property type="entry name" value="Cl-channel_core"/>
</dbReference>
<reference evidence="11 12" key="1">
    <citation type="submission" date="2018-07" db="EMBL/GenBank/DDBJ databases">
        <title>The complete nuclear genome of the prasinophyte Chloropicon primus (CCMP1205).</title>
        <authorList>
            <person name="Pombert J.-F."/>
            <person name="Otis C."/>
            <person name="Turmel M."/>
            <person name="Lemieux C."/>
        </authorList>
    </citation>
    <scope>NUCLEOTIDE SEQUENCE [LARGE SCALE GENOMIC DNA]</scope>
    <source>
        <strain evidence="11 12">CCMP1205</strain>
    </source>
</reference>
<dbReference type="PANTHER" id="PTHR43427:SF6">
    <property type="entry name" value="CHLORIDE CHANNEL PROTEIN CLC-E"/>
    <property type="match status" value="1"/>
</dbReference>
<feature type="transmembrane region" description="Helical" evidence="10">
    <location>
        <begin position="27"/>
        <end position="49"/>
    </location>
</feature>
<dbReference type="InterPro" id="IPR001807">
    <property type="entry name" value="ClC"/>
</dbReference>